<dbReference type="HAMAP" id="MF_00337">
    <property type="entry name" value="Exonuc_7_S"/>
    <property type="match status" value="1"/>
</dbReference>
<dbReference type="NCBIfam" id="TIGR01280">
    <property type="entry name" value="xseB"/>
    <property type="match status" value="1"/>
</dbReference>
<evidence type="ECO:0000313" key="4">
    <source>
        <dbReference type="EMBL" id="AET64032.1"/>
    </source>
</evidence>
<dbReference type="PANTHER" id="PTHR34137:SF1">
    <property type="entry name" value="EXODEOXYRIBONUCLEASE 7 SMALL SUBUNIT"/>
    <property type="match status" value="1"/>
</dbReference>
<dbReference type="HOGENOM" id="CLU_145918_3_2_2"/>
<evidence type="ECO:0000256" key="2">
    <source>
        <dbReference type="ARBA" id="ARBA00022722"/>
    </source>
</evidence>
<dbReference type="Gene3D" id="1.10.287.1040">
    <property type="entry name" value="Exonuclease VII, small subunit"/>
    <property type="match status" value="1"/>
</dbReference>
<keyword evidence="1" id="KW-0963">Cytoplasm</keyword>
<dbReference type="GO" id="GO:0008855">
    <property type="term" value="F:exodeoxyribonuclease VII activity"/>
    <property type="evidence" value="ECO:0007669"/>
    <property type="project" value="InterPro"/>
</dbReference>
<dbReference type="EMBL" id="CP003117">
    <property type="protein sequence ID" value="AET64032.1"/>
    <property type="molecule type" value="Genomic_DNA"/>
</dbReference>
<dbReference type="InterPro" id="IPR037004">
    <property type="entry name" value="Exonuc_VII_ssu_sf"/>
</dbReference>
<dbReference type="STRING" id="1110509.Mhar_0654"/>
<dbReference type="GO" id="GO:0006308">
    <property type="term" value="P:DNA catabolic process"/>
    <property type="evidence" value="ECO:0007669"/>
    <property type="project" value="InterPro"/>
</dbReference>
<dbReference type="Proteomes" id="UP000005877">
    <property type="component" value="Chromosome"/>
</dbReference>
<evidence type="ECO:0000256" key="3">
    <source>
        <dbReference type="ARBA" id="ARBA00022801"/>
    </source>
</evidence>
<keyword evidence="3" id="KW-0378">Hydrolase</keyword>
<protein>
    <submittedName>
        <fullName evidence="4">Exodeoxyribonuclease VII, small subunit</fullName>
    </submittedName>
</protein>
<sequence length="81" mass="8864">MGLKDAVLTDLNAPEDLSLEASLAELEGIVRSLEEGELTLEESLKAFERGVSLIRRCNSLLDGAEQRIEILVGELPEDLAR</sequence>
<dbReference type="RefSeq" id="WP_014586217.1">
    <property type="nucleotide sequence ID" value="NC_017527.1"/>
</dbReference>
<name>G7WK39_METH6</name>
<dbReference type="InterPro" id="IPR003761">
    <property type="entry name" value="Exonuc_VII_S"/>
</dbReference>
<gene>
    <name evidence="4" type="ordered locus">Mhar_0654</name>
</gene>
<dbReference type="AlphaFoldDB" id="G7WK39"/>
<dbReference type="KEGG" id="mhi:Mhar_0654"/>
<dbReference type="Pfam" id="PF02609">
    <property type="entry name" value="Exonuc_VII_S"/>
    <property type="match status" value="1"/>
</dbReference>
<dbReference type="SUPFAM" id="SSF116842">
    <property type="entry name" value="XseB-like"/>
    <property type="match status" value="1"/>
</dbReference>
<dbReference type="PANTHER" id="PTHR34137">
    <property type="entry name" value="EXODEOXYRIBONUCLEASE 7 SMALL SUBUNIT"/>
    <property type="match status" value="1"/>
</dbReference>
<accession>G7WK39</accession>
<dbReference type="GeneID" id="12509823"/>
<keyword evidence="2" id="KW-0540">Nuclease</keyword>
<evidence type="ECO:0000256" key="1">
    <source>
        <dbReference type="ARBA" id="ARBA00022490"/>
    </source>
</evidence>
<dbReference type="PATRIC" id="fig|1110509.7.peg.728"/>
<keyword evidence="5" id="KW-1185">Reference proteome</keyword>
<proteinExistence type="inferred from homology"/>
<organism evidence="4 5">
    <name type="scientific">Methanothrix harundinacea (strain 6Ac)</name>
    <name type="common">Methanosaeta harundinacea</name>
    <dbReference type="NCBI Taxonomy" id="1110509"/>
    <lineage>
        <taxon>Archaea</taxon>
        <taxon>Methanobacteriati</taxon>
        <taxon>Methanobacteriota</taxon>
        <taxon>Stenosarchaea group</taxon>
        <taxon>Methanomicrobia</taxon>
        <taxon>Methanotrichales</taxon>
        <taxon>Methanotrichaceae</taxon>
        <taxon>Methanothrix</taxon>
    </lineage>
</organism>
<dbReference type="NCBIfam" id="NF002140">
    <property type="entry name" value="PRK00977.1-4"/>
    <property type="match status" value="1"/>
</dbReference>
<dbReference type="GO" id="GO:0009318">
    <property type="term" value="C:exodeoxyribonuclease VII complex"/>
    <property type="evidence" value="ECO:0007669"/>
    <property type="project" value="InterPro"/>
</dbReference>
<evidence type="ECO:0000313" key="5">
    <source>
        <dbReference type="Proteomes" id="UP000005877"/>
    </source>
</evidence>
<reference evidence="4 5" key="1">
    <citation type="journal article" date="2012" name="PLoS ONE">
        <title>The genome characteristics and predicted function of methyl-group oxidation pathway in the obligate aceticlastic methanogens, Methanosaeta spp.</title>
        <authorList>
            <person name="Zhu J."/>
            <person name="Zheng H."/>
            <person name="Ai G."/>
            <person name="Zhang G."/>
            <person name="Liu D."/>
            <person name="Liu X."/>
            <person name="Dong X."/>
        </authorList>
    </citation>
    <scope>NUCLEOTIDE SEQUENCE [LARGE SCALE GENOMIC DNA]</scope>
    <source>
        <strain evidence="4 5">6Ac</strain>
    </source>
</reference>
<dbReference type="GO" id="GO:0005829">
    <property type="term" value="C:cytosol"/>
    <property type="evidence" value="ECO:0007669"/>
    <property type="project" value="TreeGrafter"/>
</dbReference>